<feature type="transmembrane region" description="Helical" evidence="1">
    <location>
        <begin position="73"/>
        <end position="93"/>
    </location>
</feature>
<keyword evidence="3" id="KW-1185">Reference proteome</keyword>
<proteinExistence type="predicted"/>
<keyword evidence="1" id="KW-1133">Transmembrane helix</keyword>
<evidence type="ECO:0000313" key="2">
    <source>
        <dbReference type="EMBL" id="RDX85967.1"/>
    </source>
</evidence>
<comment type="caution">
    <text evidence="2">The sequence shown here is derived from an EMBL/GenBank/DDBJ whole genome shotgun (WGS) entry which is preliminary data.</text>
</comment>
<keyword evidence="1" id="KW-0472">Membrane</keyword>
<evidence type="ECO:0000256" key="1">
    <source>
        <dbReference type="SAM" id="Phobius"/>
    </source>
</evidence>
<sequence length="411" mass="46351">MIFPPSLISELSIESESRTFSSSSTSVLKPQKLPLLPQNSFLISVPLWYLSQLILLLYVSHECFRQLLQYRQMLYWCLVTAILLLLQSLLLPLGQTSHHPRSLSSQTSGKSFFASNSYCDVCTSLTYVIIYLFTSLLPNLNNSGQCFKFVFGLPKPQECPLLHRIHIVLSEPLLLVYHIGEWQEWAILVGLLPLLDLLTYHYRIEILKDKFDAQNSKTYLVFQSKVPSDSSSSFLAMQVPSDSSSSFLAMQSLHPNADALWILSPLSVLQAGILTFVHFPHLAGNFLKPHECPVLHGTHNVVSAPLLVSYSILKFQSIPSVSEFCISTSISCQSNSMLKIPKLNYLQFLSLTHQRLLRPYQRYVIIAEGKVVILRPNELLNLVASYRFGGRKKLSHIEGGGPPRDDPKFEA</sequence>
<organism evidence="2 3">
    <name type="scientific">Mucuna pruriens</name>
    <name type="common">Velvet bean</name>
    <name type="synonym">Dolichos pruriens</name>
    <dbReference type="NCBI Taxonomy" id="157652"/>
    <lineage>
        <taxon>Eukaryota</taxon>
        <taxon>Viridiplantae</taxon>
        <taxon>Streptophyta</taxon>
        <taxon>Embryophyta</taxon>
        <taxon>Tracheophyta</taxon>
        <taxon>Spermatophyta</taxon>
        <taxon>Magnoliopsida</taxon>
        <taxon>eudicotyledons</taxon>
        <taxon>Gunneridae</taxon>
        <taxon>Pentapetalae</taxon>
        <taxon>rosids</taxon>
        <taxon>fabids</taxon>
        <taxon>Fabales</taxon>
        <taxon>Fabaceae</taxon>
        <taxon>Papilionoideae</taxon>
        <taxon>50 kb inversion clade</taxon>
        <taxon>NPAAA clade</taxon>
        <taxon>indigoferoid/millettioid clade</taxon>
        <taxon>Phaseoleae</taxon>
        <taxon>Mucuna</taxon>
    </lineage>
</organism>
<protein>
    <submittedName>
        <fullName evidence="2">Uncharacterized protein</fullName>
    </submittedName>
</protein>
<evidence type="ECO:0000313" key="3">
    <source>
        <dbReference type="Proteomes" id="UP000257109"/>
    </source>
</evidence>
<dbReference type="EMBL" id="QJKJ01006649">
    <property type="protein sequence ID" value="RDX85967.1"/>
    <property type="molecule type" value="Genomic_DNA"/>
</dbReference>
<feature type="non-terminal residue" evidence="2">
    <location>
        <position position="411"/>
    </location>
</feature>
<name>A0A371G614_MUCPR</name>
<reference evidence="2" key="1">
    <citation type="submission" date="2018-05" db="EMBL/GenBank/DDBJ databases">
        <title>Draft genome of Mucuna pruriens seed.</title>
        <authorList>
            <person name="Nnadi N.E."/>
            <person name="Vos R."/>
            <person name="Hasami M.H."/>
            <person name="Devisetty U.K."/>
            <person name="Aguiy J.C."/>
        </authorList>
    </citation>
    <scope>NUCLEOTIDE SEQUENCE [LARGE SCALE GENOMIC DNA]</scope>
    <source>
        <strain evidence="2">JCA_2017</strain>
    </source>
</reference>
<keyword evidence="1" id="KW-0812">Transmembrane</keyword>
<feature type="transmembrane region" description="Helical" evidence="1">
    <location>
        <begin position="41"/>
        <end position="61"/>
    </location>
</feature>
<dbReference type="AlphaFoldDB" id="A0A371G614"/>
<accession>A0A371G614</accession>
<gene>
    <name evidence="2" type="ORF">CR513_32738</name>
</gene>
<dbReference type="Proteomes" id="UP000257109">
    <property type="component" value="Unassembled WGS sequence"/>
</dbReference>